<comment type="caution">
    <text evidence="2">The sequence shown here is derived from an EMBL/GenBank/DDBJ whole genome shotgun (WGS) entry which is preliminary data.</text>
</comment>
<organism evidence="2 3">
    <name type="scientific">Symbiochloris irregularis</name>
    <dbReference type="NCBI Taxonomy" id="706552"/>
    <lineage>
        <taxon>Eukaryota</taxon>
        <taxon>Viridiplantae</taxon>
        <taxon>Chlorophyta</taxon>
        <taxon>core chlorophytes</taxon>
        <taxon>Trebouxiophyceae</taxon>
        <taxon>Trebouxiales</taxon>
        <taxon>Trebouxiaceae</taxon>
        <taxon>Symbiochloris</taxon>
    </lineage>
</organism>
<dbReference type="PANTHER" id="PTHR11937">
    <property type="entry name" value="ACTIN"/>
    <property type="match status" value="1"/>
</dbReference>
<dbReference type="PRINTS" id="PR00190">
    <property type="entry name" value="ACTIN"/>
</dbReference>
<evidence type="ECO:0000313" key="3">
    <source>
        <dbReference type="Proteomes" id="UP001465755"/>
    </source>
</evidence>
<evidence type="ECO:0000256" key="1">
    <source>
        <dbReference type="RuleBase" id="RU000487"/>
    </source>
</evidence>
<proteinExistence type="inferred from homology"/>
<dbReference type="Proteomes" id="UP001465755">
    <property type="component" value="Unassembled WGS sequence"/>
</dbReference>
<dbReference type="EMBL" id="JALJOQ010000001">
    <property type="protein sequence ID" value="KAK9814862.1"/>
    <property type="molecule type" value="Genomic_DNA"/>
</dbReference>
<dbReference type="AlphaFoldDB" id="A0AAW1Q1B6"/>
<dbReference type="CDD" id="cd10221">
    <property type="entry name" value="ASKHA_NBD_Arp3-like"/>
    <property type="match status" value="1"/>
</dbReference>
<dbReference type="InterPro" id="IPR004000">
    <property type="entry name" value="Actin"/>
</dbReference>
<comment type="similarity">
    <text evidence="1">Belongs to the actin family.</text>
</comment>
<sequence>MASAWTAPAAVLDCGTGFSKLGFAGNFQPSLVLPTAIALDDAVSKAASKQHVLEEHNVHIGQEAVDLALTHSVYYPVRQGVVDNWDQMETYWHHAFSRYLRLDPGEQPIVLTEPPLNAPENRELTAEILFETFNVPSLYIGMQAILALYASFICERGDQGKRQTLTGCVVESGHGVTHIIPVVDGFVIGSCIRSIPLAGRDITLYIQKALRERGEPIPAHMSLDTARLIKEKHCYVSSDKDKEAARRAATKTPLFHEGVDSRTGTHFRCNIGDEAFLGPELLFSPSAFTQEWTASLPQVVDSVIQSCPIDARKPLYSNIVLSGGSTLFKGFAKRLQRDVRRLVDARLGQQAGALEVCVRSHSMHKHAAWLGGSLLGGLPSFNSICHTRAAYDEHGPGICRSNAIFCDA</sequence>
<dbReference type="SUPFAM" id="SSF53067">
    <property type="entry name" value="Actin-like ATPase domain"/>
    <property type="match status" value="2"/>
</dbReference>
<dbReference type="SMART" id="SM00268">
    <property type="entry name" value="ACTIN"/>
    <property type="match status" value="1"/>
</dbReference>
<keyword evidence="3" id="KW-1185">Reference proteome</keyword>
<dbReference type="InterPro" id="IPR043129">
    <property type="entry name" value="ATPase_NBD"/>
</dbReference>
<evidence type="ECO:0008006" key="4">
    <source>
        <dbReference type="Google" id="ProtNLM"/>
    </source>
</evidence>
<dbReference type="FunFam" id="3.30.420.40:FF:000050">
    <property type="entry name" value="Actin, alpha skeletal muscle"/>
    <property type="match status" value="1"/>
</dbReference>
<evidence type="ECO:0000313" key="2">
    <source>
        <dbReference type="EMBL" id="KAK9814862.1"/>
    </source>
</evidence>
<protein>
    <recommendedName>
        <fullName evidence="4">Actin-related protein 3</fullName>
    </recommendedName>
</protein>
<gene>
    <name evidence="2" type="ORF">WJX73_000597</name>
</gene>
<dbReference type="Gene3D" id="3.90.640.10">
    <property type="entry name" value="Actin, Chain A, domain 4"/>
    <property type="match status" value="1"/>
</dbReference>
<dbReference type="Pfam" id="PF00022">
    <property type="entry name" value="Actin"/>
    <property type="match status" value="1"/>
</dbReference>
<reference evidence="2 3" key="1">
    <citation type="journal article" date="2024" name="Nat. Commun.">
        <title>Phylogenomics reveals the evolutionary origins of lichenization in chlorophyte algae.</title>
        <authorList>
            <person name="Puginier C."/>
            <person name="Libourel C."/>
            <person name="Otte J."/>
            <person name="Skaloud P."/>
            <person name="Haon M."/>
            <person name="Grisel S."/>
            <person name="Petersen M."/>
            <person name="Berrin J.G."/>
            <person name="Delaux P.M."/>
            <person name="Dal Grande F."/>
            <person name="Keller J."/>
        </authorList>
    </citation>
    <scope>NUCLEOTIDE SEQUENCE [LARGE SCALE GENOMIC DNA]</scope>
    <source>
        <strain evidence="2 3">SAG 2036</strain>
    </source>
</reference>
<accession>A0AAW1Q1B6</accession>
<name>A0AAW1Q1B6_9CHLO</name>
<dbReference type="Gene3D" id="3.30.420.40">
    <property type="match status" value="2"/>
</dbReference>